<dbReference type="PANTHER" id="PTHR33021:SF492">
    <property type="entry name" value="UCLACYANIN 1"/>
    <property type="match status" value="1"/>
</dbReference>
<evidence type="ECO:0000256" key="3">
    <source>
        <dbReference type="ARBA" id="ARBA00023180"/>
    </source>
</evidence>
<feature type="domain" description="Phytocyanin" evidence="6">
    <location>
        <begin position="21"/>
        <end position="120"/>
    </location>
</feature>
<dbReference type="Gene3D" id="2.60.40.420">
    <property type="entry name" value="Cupredoxins - blue copper proteins"/>
    <property type="match status" value="1"/>
</dbReference>
<dbReference type="OrthoDB" id="687020at2759"/>
<feature type="region of interest" description="Disordered" evidence="4">
    <location>
        <begin position="119"/>
        <end position="234"/>
    </location>
</feature>
<dbReference type="InterPro" id="IPR039391">
    <property type="entry name" value="Phytocyanin-like"/>
</dbReference>
<keyword evidence="2" id="KW-0186">Copper</keyword>
<feature type="compositionally biased region" description="Low complexity" evidence="4">
    <location>
        <begin position="187"/>
        <end position="203"/>
    </location>
</feature>
<gene>
    <name evidence="8 9 10" type="primary">LOC107894936</name>
</gene>
<dbReference type="GeneID" id="107894936"/>
<evidence type="ECO:0000256" key="4">
    <source>
        <dbReference type="SAM" id="MobiDB-lite"/>
    </source>
</evidence>
<keyword evidence="3" id="KW-0325">Glycoprotein</keyword>
<dbReference type="AlphaFoldDB" id="A0A1U8IBJ7"/>
<dbReference type="RefSeq" id="XP_040940846.1">
    <property type="nucleotide sequence ID" value="XM_041084912.1"/>
</dbReference>
<evidence type="ECO:0000259" key="6">
    <source>
        <dbReference type="PROSITE" id="PS51485"/>
    </source>
</evidence>
<evidence type="ECO:0000256" key="2">
    <source>
        <dbReference type="ARBA" id="ARBA00023008"/>
    </source>
</evidence>
<dbReference type="KEGG" id="ghi:107894936"/>
<feature type="chain" id="PRO_5010517792" evidence="5">
    <location>
        <begin position="21"/>
        <end position="258"/>
    </location>
</feature>
<proteinExistence type="predicted"/>
<dbReference type="FunFam" id="2.60.40.420:FF:000003">
    <property type="entry name" value="Blue copper"/>
    <property type="match status" value="1"/>
</dbReference>
<feature type="compositionally biased region" description="Pro residues" evidence="4">
    <location>
        <begin position="152"/>
        <end position="164"/>
    </location>
</feature>
<dbReference type="PROSITE" id="PS51485">
    <property type="entry name" value="PHYTOCYANIN"/>
    <property type="match status" value="1"/>
</dbReference>
<dbReference type="GO" id="GO:0046872">
    <property type="term" value="F:metal ion binding"/>
    <property type="evidence" value="ECO:0007669"/>
    <property type="project" value="UniProtKB-KW"/>
</dbReference>
<evidence type="ECO:0000313" key="9">
    <source>
        <dbReference type="RefSeq" id="XP_040940846.1"/>
    </source>
</evidence>
<dbReference type="PROSITE" id="PS00196">
    <property type="entry name" value="COPPER_BLUE"/>
    <property type="match status" value="1"/>
</dbReference>
<name>A0A1U8IBJ7_GOSHI</name>
<dbReference type="Pfam" id="PF02298">
    <property type="entry name" value="Cu_bind_like"/>
    <property type="match status" value="1"/>
</dbReference>
<organism evidence="7 8">
    <name type="scientific">Gossypium hirsutum</name>
    <name type="common">Upland cotton</name>
    <name type="synonym">Gossypium mexicanum</name>
    <dbReference type="NCBI Taxonomy" id="3635"/>
    <lineage>
        <taxon>Eukaryota</taxon>
        <taxon>Viridiplantae</taxon>
        <taxon>Streptophyta</taxon>
        <taxon>Embryophyta</taxon>
        <taxon>Tracheophyta</taxon>
        <taxon>Spermatophyta</taxon>
        <taxon>Magnoliopsida</taxon>
        <taxon>eudicotyledons</taxon>
        <taxon>Gunneridae</taxon>
        <taxon>Pentapetalae</taxon>
        <taxon>rosids</taxon>
        <taxon>malvids</taxon>
        <taxon>Malvales</taxon>
        <taxon>Malvaceae</taxon>
        <taxon>Malvoideae</taxon>
        <taxon>Gossypium</taxon>
    </lineage>
</organism>
<dbReference type="RefSeq" id="XP_040940847.1">
    <property type="nucleotide sequence ID" value="XM_041084913.1"/>
</dbReference>
<evidence type="ECO:0000313" key="8">
    <source>
        <dbReference type="RefSeq" id="XP_016675591.1"/>
    </source>
</evidence>
<reference evidence="7" key="1">
    <citation type="journal article" date="2020" name="Nat. Genet.">
        <title>Genomic diversifications of five Gossypium allopolyploid species and their impact on cotton improvement.</title>
        <authorList>
            <person name="Chen Z.J."/>
            <person name="Sreedasyam A."/>
            <person name="Ando A."/>
            <person name="Song Q."/>
            <person name="De Santiago L.M."/>
            <person name="Hulse-Kemp A.M."/>
            <person name="Ding M."/>
            <person name="Ye W."/>
            <person name="Kirkbride R.C."/>
            <person name="Jenkins J."/>
            <person name="Plott C."/>
            <person name="Lovell J."/>
            <person name="Lin Y.M."/>
            <person name="Vaughn R."/>
            <person name="Liu B."/>
            <person name="Simpson S."/>
            <person name="Scheffler B.E."/>
            <person name="Wen L."/>
            <person name="Saski C.A."/>
            <person name="Grover C.E."/>
            <person name="Hu G."/>
            <person name="Conover J.L."/>
            <person name="Carlson J.W."/>
            <person name="Shu S."/>
            <person name="Boston L.B."/>
            <person name="Williams M."/>
            <person name="Peterson D.G."/>
            <person name="McGee K."/>
            <person name="Jones D.C."/>
            <person name="Wendel J.F."/>
            <person name="Stelly D.M."/>
            <person name="Grimwood J."/>
            <person name="Schmutz J."/>
        </authorList>
    </citation>
    <scope>NUCLEOTIDE SEQUENCE [LARGE SCALE GENOMIC DNA]</scope>
    <source>
        <strain evidence="7">cv. TM-1</strain>
    </source>
</reference>
<dbReference type="OMA" id="GGHCNVG"/>
<dbReference type="GO" id="GO:0005886">
    <property type="term" value="C:plasma membrane"/>
    <property type="evidence" value="ECO:0000318"/>
    <property type="project" value="GO_Central"/>
</dbReference>
<dbReference type="InterPro" id="IPR028871">
    <property type="entry name" value="BlueCu_1_BS"/>
</dbReference>
<reference evidence="8" key="2">
    <citation type="submission" date="2025-04" db="UniProtKB">
        <authorList>
            <consortium name="RefSeq"/>
        </authorList>
    </citation>
    <scope>IDENTIFICATION</scope>
    <source>
        <tissue evidence="8">Leaf</tissue>
    </source>
</reference>
<keyword evidence="1" id="KW-0479">Metal-binding</keyword>
<protein>
    <submittedName>
        <fullName evidence="9 10">Uclacyanin 1</fullName>
    </submittedName>
    <submittedName>
        <fullName evidence="8">Uclacyanin-3-like</fullName>
    </submittedName>
</protein>
<dbReference type="PANTHER" id="PTHR33021">
    <property type="entry name" value="BLUE COPPER PROTEIN"/>
    <property type="match status" value="1"/>
</dbReference>
<dbReference type="SUPFAM" id="SSF49503">
    <property type="entry name" value="Cupredoxins"/>
    <property type="match status" value="1"/>
</dbReference>
<feature type="compositionally biased region" description="Polar residues" evidence="4">
    <location>
        <begin position="205"/>
        <end position="234"/>
    </location>
</feature>
<dbReference type="Proteomes" id="UP000818029">
    <property type="component" value="Chromosome A13"/>
</dbReference>
<dbReference type="GO" id="GO:0009055">
    <property type="term" value="F:electron transfer activity"/>
    <property type="evidence" value="ECO:0007669"/>
    <property type="project" value="InterPro"/>
</dbReference>
<dbReference type="CDD" id="cd04216">
    <property type="entry name" value="Phytocyanin"/>
    <property type="match status" value="1"/>
</dbReference>
<evidence type="ECO:0000256" key="1">
    <source>
        <dbReference type="ARBA" id="ARBA00022723"/>
    </source>
</evidence>
<feature type="signal peptide" evidence="5">
    <location>
        <begin position="1"/>
        <end position="20"/>
    </location>
</feature>
<dbReference type="InterPro" id="IPR003245">
    <property type="entry name" value="Phytocyanin_dom"/>
</dbReference>
<dbReference type="STRING" id="3635.A0A1U8IBJ7"/>
<evidence type="ECO:0000256" key="5">
    <source>
        <dbReference type="SAM" id="SignalP"/>
    </source>
</evidence>
<evidence type="ECO:0000313" key="7">
    <source>
        <dbReference type="Proteomes" id="UP000818029"/>
    </source>
</evidence>
<dbReference type="InterPro" id="IPR008972">
    <property type="entry name" value="Cupredoxin"/>
</dbReference>
<dbReference type="RefSeq" id="XP_016675591.1">
    <property type="nucleotide sequence ID" value="XM_016820102.1"/>
</dbReference>
<dbReference type="PaxDb" id="3635-A0A1U8IBJ7"/>
<keyword evidence="7" id="KW-1185">Reference proteome</keyword>
<keyword evidence="5" id="KW-0732">Signal</keyword>
<sequence>MARTLVCLAATAMLVQLAMAANYTVGGANGGWDSSTDLQTWAASQKFAVGDNLTFQYTPNHDLVEVTKADYDSCQTSSPIRTYTDGNTVVPLTSPGKRYFICGTPGHCSEGMQIEIDTLATSPTDPPSASPAPETSPSPAETPELAPETSPSFPPSVYPAPETSPMPMETPEIAPETSPSLPPSVYLAPETSPLPTETPEAAPGSLSSDVVPSIESPGTSSSRSDLSQQPLPSSANTNSFRICLGFGFGLMLVVLLAL</sequence>
<feature type="compositionally biased region" description="Pro residues" evidence="4">
    <location>
        <begin position="124"/>
        <end position="136"/>
    </location>
</feature>
<evidence type="ECO:0000313" key="10">
    <source>
        <dbReference type="RefSeq" id="XP_040940847.1"/>
    </source>
</evidence>
<accession>A0A1U8IBJ7</accession>